<gene>
    <name evidence="1" type="ORF">RGR602_PC01700</name>
</gene>
<dbReference type="RefSeq" id="WP_052451849.1">
    <property type="nucleotide sequence ID" value="NZ_CP006880.1"/>
</dbReference>
<proteinExistence type="predicted"/>
<dbReference type="Proteomes" id="UP000031368">
    <property type="component" value="Plasmid pRgalR602c"/>
</dbReference>
<geneLocation type="plasmid" evidence="1 2">
    <name>pRgalR602c</name>
</geneLocation>
<dbReference type="EMBL" id="CP006880">
    <property type="protein sequence ID" value="AJD45724.1"/>
    <property type="molecule type" value="Genomic_DNA"/>
</dbReference>
<protein>
    <submittedName>
        <fullName evidence="1">Uncharacterized protein</fullName>
    </submittedName>
</protein>
<keyword evidence="1" id="KW-0614">Plasmid</keyword>
<evidence type="ECO:0000313" key="2">
    <source>
        <dbReference type="Proteomes" id="UP000031368"/>
    </source>
</evidence>
<reference evidence="1 2" key="1">
    <citation type="submission" date="2013-11" db="EMBL/GenBank/DDBJ databases">
        <title>Complete genome sequence of Rhizobium gallicum bv. gallicum R602.</title>
        <authorList>
            <person name="Bustos P."/>
            <person name="Santamaria R.I."/>
            <person name="Lozano L."/>
            <person name="Acosta J.L."/>
            <person name="Ormeno-Orrillo E."/>
            <person name="Rogel M.A."/>
            <person name="Romero D."/>
            <person name="Cevallos M.A."/>
            <person name="Martinez-Romero E."/>
            <person name="Gonzalez V."/>
        </authorList>
    </citation>
    <scope>NUCLEOTIDE SEQUENCE [LARGE SCALE GENOMIC DNA]</scope>
    <source>
        <strain evidence="1 2">R602</strain>
        <plasmid evidence="1 2">pRgalR602c</plasmid>
    </source>
</reference>
<name>A0A0B4XCH7_9HYPH</name>
<evidence type="ECO:0000313" key="1">
    <source>
        <dbReference type="EMBL" id="AJD45724.1"/>
    </source>
</evidence>
<dbReference type="AlphaFoldDB" id="A0A0B4XCH7"/>
<sequence length="68" mass="8025">MSHKVALKKRVLSSKDLDMLDGLLKEWCDSRHYDILNLEAQEAARELVMWFEFGVDKPHQLRELLATR</sequence>
<dbReference type="HOGENOM" id="CLU_200536_0_0_5"/>
<accession>A0A0B4XCH7</accession>
<dbReference type="KEGG" id="rga:RGR602_PC01700"/>
<organism evidence="1 2">
    <name type="scientific">Rhizobium gallicum bv. gallicum R602sp</name>
    <dbReference type="NCBI Taxonomy" id="1041138"/>
    <lineage>
        <taxon>Bacteria</taxon>
        <taxon>Pseudomonadati</taxon>
        <taxon>Pseudomonadota</taxon>
        <taxon>Alphaproteobacteria</taxon>
        <taxon>Hyphomicrobiales</taxon>
        <taxon>Rhizobiaceae</taxon>
        <taxon>Rhizobium/Agrobacterium group</taxon>
        <taxon>Rhizobium</taxon>
    </lineage>
</organism>
<keyword evidence="2" id="KW-1185">Reference proteome</keyword>